<sequence>MLFSECLGKRHKSNIETFQSIDPITRNLFVVVKQIGQTEQQGGVADANLLPIDRG</sequence>
<dbReference type="AlphaFoldDB" id="A0A8J7LGC1"/>
<name>A0A8J7LGC1_9NOST</name>
<dbReference type="Proteomes" id="UP000662314">
    <property type="component" value="Unassembled WGS sequence"/>
</dbReference>
<reference evidence="1 2" key="1">
    <citation type="journal article" date="2021" name="Int. J. Syst. Evol. Microbiol.">
        <title>Amazonocrinis nigriterrae gen. nov., sp. nov., Atlanticothrix silvestris gen. nov., sp. nov. and Dendronalium phyllosphericum gen. nov., sp. nov., nostocacean cyanobacteria from Brazilian environments.</title>
        <authorList>
            <person name="Alvarenga D.O."/>
            <person name="Andreote A.P.D."/>
            <person name="Branco L.H.Z."/>
            <person name="Delbaje E."/>
            <person name="Cruz R.B."/>
            <person name="Varani A.M."/>
            <person name="Fiore M.F."/>
        </authorList>
    </citation>
    <scope>NUCLEOTIDE SEQUENCE [LARGE SCALE GENOMIC DNA]</scope>
    <source>
        <strain evidence="1 2">CENA369</strain>
    </source>
</reference>
<dbReference type="EMBL" id="JAECZA010000242">
    <property type="protein sequence ID" value="MBH8576877.1"/>
    <property type="molecule type" value="Genomic_DNA"/>
</dbReference>
<keyword evidence="2" id="KW-1185">Reference proteome</keyword>
<protein>
    <submittedName>
        <fullName evidence="1">Uncharacterized protein</fullName>
    </submittedName>
</protein>
<proteinExistence type="predicted"/>
<organism evidence="1 2">
    <name type="scientific">Dendronalium phyllosphericum CENA369</name>
    <dbReference type="NCBI Taxonomy" id="1725256"/>
    <lineage>
        <taxon>Bacteria</taxon>
        <taxon>Bacillati</taxon>
        <taxon>Cyanobacteriota</taxon>
        <taxon>Cyanophyceae</taxon>
        <taxon>Nostocales</taxon>
        <taxon>Nostocaceae</taxon>
        <taxon>Dendronalium</taxon>
        <taxon>Dendronalium phyllosphericum</taxon>
    </lineage>
</organism>
<comment type="caution">
    <text evidence="1">The sequence shown here is derived from an EMBL/GenBank/DDBJ whole genome shotgun (WGS) entry which is preliminary data.</text>
</comment>
<dbReference type="RefSeq" id="WP_214435599.1">
    <property type="nucleotide sequence ID" value="NZ_CAWPUQ010000171.1"/>
</dbReference>
<gene>
    <name evidence="1" type="ORF">I8752_28600</name>
</gene>
<accession>A0A8J7LGC1</accession>
<evidence type="ECO:0000313" key="2">
    <source>
        <dbReference type="Proteomes" id="UP000662314"/>
    </source>
</evidence>
<evidence type="ECO:0000313" key="1">
    <source>
        <dbReference type="EMBL" id="MBH8576877.1"/>
    </source>
</evidence>